<dbReference type="InterPro" id="IPR036034">
    <property type="entry name" value="PDZ_sf"/>
</dbReference>
<dbReference type="InterPro" id="IPR029045">
    <property type="entry name" value="ClpP/crotonase-like_dom_sf"/>
</dbReference>
<dbReference type="Gene3D" id="2.30.42.10">
    <property type="match status" value="1"/>
</dbReference>
<dbReference type="GO" id="GO:0006508">
    <property type="term" value="P:proteolysis"/>
    <property type="evidence" value="ECO:0007669"/>
    <property type="project" value="InterPro"/>
</dbReference>
<dbReference type="Gene3D" id="3.90.226.10">
    <property type="entry name" value="2-enoyl-CoA Hydratase, Chain A, domain 1"/>
    <property type="match status" value="1"/>
</dbReference>
<reference evidence="2 3" key="1">
    <citation type="submission" date="2020-01" db="EMBL/GenBank/DDBJ databases">
        <title>Leptobacterium flavescens.</title>
        <authorList>
            <person name="Wang G."/>
        </authorList>
    </citation>
    <scope>NUCLEOTIDE SEQUENCE [LARGE SCALE GENOMIC DNA]</scope>
    <source>
        <strain evidence="2 3">KCTC 22160</strain>
    </source>
</reference>
<dbReference type="AlphaFoldDB" id="A0A6P0UFG5"/>
<dbReference type="PROSITE" id="PS51257">
    <property type="entry name" value="PROKAR_LIPOPROTEIN"/>
    <property type="match status" value="1"/>
</dbReference>
<dbReference type="Pfam" id="PF18294">
    <property type="entry name" value="Pept_S41_N"/>
    <property type="match status" value="1"/>
</dbReference>
<evidence type="ECO:0000259" key="1">
    <source>
        <dbReference type="SMART" id="SM00245"/>
    </source>
</evidence>
<dbReference type="EMBL" id="JAABOO010000001">
    <property type="protein sequence ID" value="NER11975.1"/>
    <property type="molecule type" value="Genomic_DNA"/>
</dbReference>
<sequence length="489" mass="54000">MKKTFLLLIGILVLSYSCSDEDDDLTLLPAGVEINDFVWRGMNFFYLYKDNVANLANDRFATDEEYTAFLEGFDSPEELFNSLLFQPGVEDEFSFITDNRFELEQVLDGTTLNSGVEFGLVRYPNDPNNVFGIVRYILPNSDAASSTLRRGDIFNTVDGTQLTDSNFGGLLFNSNSSITYGLANFDGNDVTPTGEEVTVAKAVITEDPIFISTTLDVGGQNVGYLMYNGFRADFDEQLNNAFGDLRNNNVTDLILDLRYNGGGSVLSAVTLGSLIAGQFSGEVFSTERWNSDLQAFFEDNFPANLVNNFRTTTRNGTPLNSLSLNRLYVLTTGSSASASELVINSLRPYIDIVQIGTPTRGKFQASVTVLDSENPDGRSDFDDFDDNGVTATHNYAMQPLVLIEVNVNGESEFADGLDPDLELREDFTNFGILGDVNEPLLARAIQEITGTGRSSIQAADGSILRLEEIQYKKGEMHKDDMILNLKDFR</sequence>
<dbReference type="GO" id="GO:0030288">
    <property type="term" value="C:outer membrane-bounded periplasmic space"/>
    <property type="evidence" value="ECO:0007669"/>
    <property type="project" value="TreeGrafter"/>
</dbReference>
<dbReference type="Proteomes" id="UP000468581">
    <property type="component" value="Unassembled WGS sequence"/>
</dbReference>
<organism evidence="2 3">
    <name type="scientific">Leptobacterium flavescens</name>
    <dbReference type="NCBI Taxonomy" id="472055"/>
    <lineage>
        <taxon>Bacteria</taxon>
        <taxon>Pseudomonadati</taxon>
        <taxon>Bacteroidota</taxon>
        <taxon>Flavobacteriia</taxon>
        <taxon>Flavobacteriales</taxon>
        <taxon>Flavobacteriaceae</taxon>
        <taxon>Leptobacterium</taxon>
    </lineage>
</organism>
<dbReference type="PANTHER" id="PTHR32060:SF30">
    <property type="entry name" value="CARBOXY-TERMINAL PROCESSING PROTEASE CTPA"/>
    <property type="match status" value="1"/>
</dbReference>
<comment type="caution">
    <text evidence="2">The sequence shown here is derived from an EMBL/GenBank/DDBJ whole genome shotgun (WGS) entry which is preliminary data.</text>
</comment>
<dbReference type="CDD" id="cd07561">
    <property type="entry name" value="Peptidase_S41_CPP_like"/>
    <property type="match status" value="1"/>
</dbReference>
<evidence type="ECO:0000313" key="2">
    <source>
        <dbReference type="EMBL" id="NER11975.1"/>
    </source>
</evidence>
<dbReference type="GO" id="GO:0008236">
    <property type="term" value="F:serine-type peptidase activity"/>
    <property type="evidence" value="ECO:0007669"/>
    <property type="project" value="InterPro"/>
</dbReference>
<dbReference type="SMART" id="SM00245">
    <property type="entry name" value="TSPc"/>
    <property type="match status" value="1"/>
</dbReference>
<accession>A0A6P0UFG5</accession>
<dbReference type="InterPro" id="IPR005151">
    <property type="entry name" value="Tail-specific_protease"/>
</dbReference>
<dbReference type="Gene3D" id="3.30.750.170">
    <property type="match status" value="1"/>
</dbReference>
<gene>
    <name evidence="2" type="ORF">GWK08_00850</name>
</gene>
<evidence type="ECO:0000313" key="3">
    <source>
        <dbReference type="Proteomes" id="UP000468581"/>
    </source>
</evidence>
<feature type="domain" description="Tail specific protease" evidence="1">
    <location>
        <begin position="192"/>
        <end position="424"/>
    </location>
</feature>
<protein>
    <submittedName>
        <fullName evidence="2">Peptidase S41</fullName>
    </submittedName>
</protein>
<proteinExistence type="predicted"/>
<dbReference type="PANTHER" id="PTHR32060">
    <property type="entry name" value="TAIL-SPECIFIC PROTEASE"/>
    <property type="match status" value="1"/>
</dbReference>
<dbReference type="Pfam" id="PF03572">
    <property type="entry name" value="Peptidase_S41"/>
    <property type="match status" value="1"/>
</dbReference>
<dbReference type="SUPFAM" id="SSF52096">
    <property type="entry name" value="ClpP/crotonase"/>
    <property type="match status" value="1"/>
</dbReference>
<keyword evidence="3" id="KW-1185">Reference proteome</keyword>
<dbReference type="GO" id="GO:0007165">
    <property type="term" value="P:signal transduction"/>
    <property type="evidence" value="ECO:0007669"/>
    <property type="project" value="TreeGrafter"/>
</dbReference>
<dbReference type="InterPro" id="IPR041613">
    <property type="entry name" value="Pept_S41_N"/>
</dbReference>
<dbReference type="GO" id="GO:0004175">
    <property type="term" value="F:endopeptidase activity"/>
    <property type="evidence" value="ECO:0007669"/>
    <property type="project" value="TreeGrafter"/>
</dbReference>
<name>A0A6P0UFG5_9FLAO</name>